<evidence type="ECO:0000256" key="2">
    <source>
        <dbReference type="SAM" id="SignalP"/>
    </source>
</evidence>
<sequence length="213" mass="22244">MRSLVSSLIVAAAVACVACDPLGRAWGAEAEGLEPAAPLQAAPGGRDAEPPAVGVAPVTVSTVPEATAKSANPLWDVPIAALAATRDRPLFSVSRRPPPVAAPVTVMRAPPPPPREPERPNLQLVGTVIGEEESFGIFVDPSSQTSLRLRVGASHDGWLLHALKPREAMLQKERETVSLPMPQIGQTPDGEVASGPTVAPAPPGRERVARRSR</sequence>
<dbReference type="Proteomes" id="UP001431010">
    <property type="component" value="Chromosome"/>
</dbReference>
<dbReference type="EMBL" id="CP088156">
    <property type="protein sequence ID" value="UFZ07136.1"/>
    <property type="molecule type" value="Genomic_DNA"/>
</dbReference>
<feature type="compositionally biased region" description="Basic and acidic residues" evidence="1">
    <location>
        <begin position="204"/>
        <end position="213"/>
    </location>
</feature>
<protein>
    <submittedName>
        <fullName evidence="3">General secretion pathway protein GspN</fullName>
    </submittedName>
</protein>
<proteinExistence type="predicted"/>
<dbReference type="RefSeq" id="WP_231326589.1">
    <property type="nucleotide sequence ID" value="NZ_CP088156.1"/>
</dbReference>
<keyword evidence="4" id="KW-1185">Reference proteome</keyword>
<feature type="region of interest" description="Disordered" evidence="1">
    <location>
        <begin position="177"/>
        <end position="213"/>
    </location>
</feature>
<gene>
    <name evidence="3" type="ORF">LQG66_12875</name>
</gene>
<keyword evidence="2" id="KW-0732">Signal</keyword>
<dbReference type="PROSITE" id="PS51257">
    <property type="entry name" value="PROKAR_LIPOPROTEIN"/>
    <property type="match status" value="1"/>
</dbReference>
<accession>A0ABY3RJW4</accession>
<evidence type="ECO:0000256" key="1">
    <source>
        <dbReference type="SAM" id="MobiDB-lite"/>
    </source>
</evidence>
<evidence type="ECO:0000313" key="4">
    <source>
        <dbReference type="Proteomes" id="UP001431010"/>
    </source>
</evidence>
<feature type="chain" id="PRO_5046957689" evidence="2">
    <location>
        <begin position="19"/>
        <end position="213"/>
    </location>
</feature>
<evidence type="ECO:0000313" key="3">
    <source>
        <dbReference type="EMBL" id="UFZ07136.1"/>
    </source>
</evidence>
<name>A0ABY3RJW4_9BRAD</name>
<organism evidence="3 4">
    <name type="scientific">Bradyrhizobium ontarionense</name>
    <dbReference type="NCBI Taxonomy" id="2898149"/>
    <lineage>
        <taxon>Bacteria</taxon>
        <taxon>Pseudomonadati</taxon>
        <taxon>Pseudomonadota</taxon>
        <taxon>Alphaproteobacteria</taxon>
        <taxon>Hyphomicrobiales</taxon>
        <taxon>Nitrobacteraceae</taxon>
        <taxon>Bradyrhizobium</taxon>
    </lineage>
</organism>
<reference evidence="3" key="1">
    <citation type="journal article" date="2024" name="Antonie Van Leeuwenhoek">
        <title>Bradyrhizobium ontarionense sp. nov., a novel bacterial symbiont isolated from Aeschynomene indica (Indian jointvetch), harbours photosynthesis, nitrogen fixation and nitrous oxide (N2O) reductase genes.</title>
        <authorList>
            <person name="Bromfield E.S.P."/>
            <person name="Cloutier S."/>
        </authorList>
    </citation>
    <scope>NUCLEOTIDE SEQUENCE</scope>
    <source>
        <strain evidence="3">A19</strain>
    </source>
</reference>
<feature type="signal peptide" evidence="2">
    <location>
        <begin position="1"/>
        <end position="18"/>
    </location>
</feature>